<dbReference type="HOGENOM" id="CLU_2355914_0_0_5"/>
<dbReference type="STRING" id="1029756.W911_03430"/>
<dbReference type="OrthoDB" id="8450861at2"/>
<dbReference type="GO" id="GO:0005509">
    <property type="term" value="F:calcium ion binding"/>
    <property type="evidence" value="ECO:0007669"/>
    <property type="project" value="InterPro"/>
</dbReference>
<feature type="chain" id="PRO_5004740634" description="EF-hand domain-containing protein" evidence="1">
    <location>
        <begin position="21"/>
        <end position="96"/>
    </location>
</feature>
<keyword evidence="1" id="KW-0732">Signal</keyword>
<dbReference type="SUPFAM" id="SSF47473">
    <property type="entry name" value="EF-hand"/>
    <property type="match status" value="1"/>
</dbReference>
<dbReference type="InterPro" id="IPR018247">
    <property type="entry name" value="EF_Hand_1_Ca_BS"/>
</dbReference>
<feature type="domain" description="EF-hand" evidence="2">
    <location>
        <begin position="17"/>
        <end position="52"/>
    </location>
</feature>
<evidence type="ECO:0000259" key="2">
    <source>
        <dbReference type="PROSITE" id="PS50222"/>
    </source>
</evidence>
<keyword evidence="4" id="KW-1185">Reference proteome</keyword>
<dbReference type="CDD" id="cd00051">
    <property type="entry name" value="EFh"/>
    <property type="match status" value="1"/>
</dbReference>
<sequence length="96" mass="10227">MRRVLIVAAATLVSASVAHADWAGHFKTLDTDGNGSVSRTEYEAGVSKLGLDPAPTFTSMDGDVNNRIDADEWAAAEKQTTAYSESCKSTNASWCE</sequence>
<name>V5SB16_9HYPH</name>
<reference evidence="3 4" key="1">
    <citation type="journal article" date="2014" name="Genome Announc.">
        <title>Complete Genome Sequence of Hyphomicrobium nitrativorans Strain NL23, a Denitrifying Bacterium Isolated from Biofilm of a Methanol-Fed Denitrification System Treating Seawater at the Montreal Biodome.</title>
        <authorList>
            <person name="Martineau C."/>
            <person name="Villeneuve C."/>
            <person name="Mauffrey F."/>
            <person name="Villemur R."/>
        </authorList>
    </citation>
    <scope>NUCLEOTIDE SEQUENCE [LARGE SCALE GENOMIC DNA]</scope>
    <source>
        <strain evidence="3">NL23</strain>
    </source>
</reference>
<evidence type="ECO:0000313" key="3">
    <source>
        <dbReference type="EMBL" id="AHB47682.1"/>
    </source>
</evidence>
<dbReference type="PROSITE" id="PS00018">
    <property type="entry name" value="EF_HAND_1"/>
    <property type="match status" value="1"/>
</dbReference>
<accession>V5SB16</accession>
<dbReference type="InterPro" id="IPR011992">
    <property type="entry name" value="EF-hand-dom_pair"/>
</dbReference>
<dbReference type="AlphaFoldDB" id="V5SB16"/>
<dbReference type="Proteomes" id="UP000018542">
    <property type="component" value="Chromosome"/>
</dbReference>
<proteinExistence type="predicted"/>
<feature type="signal peptide" evidence="1">
    <location>
        <begin position="1"/>
        <end position="20"/>
    </location>
</feature>
<dbReference type="EMBL" id="CP006912">
    <property type="protein sequence ID" value="AHB47682.1"/>
    <property type="molecule type" value="Genomic_DNA"/>
</dbReference>
<evidence type="ECO:0000256" key="1">
    <source>
        <dbReference type="SAM" id="SignalP"/>
    </source>
</evidence>
<evidence type="ECO:0000313" key="4">
    <source>
        <dbReference type="Proteomes" id="UP000018542"/>
    </source>
</evidence>
<protein>
    <recommendedName>
        <fullName evidence="2">EF-hand domain-containing protein</fullName>
    </recommendedName>
</protein>
<dbReference type="KEGG" id="hni:W911_03430"/>
<dbReference type="PATRIC" id="fig|1029756.8.peg.715"/>
<dbReference type="InterPro" id="IPR002048">
    <property type="entry name" value="EF_hand_dom"/>
</dbReference>
<gene>
    <name evidence="3" type="ORF">W911_03430</name>
</gene>
<organism evidence="3 4">
    <name type="scientific">Hyphomicrobium nitrativorans NL23</name>
    <dbReference type="NCBI Taxonomy" id="1029756"/>
    <lineage>
        <taxon>Bacteria</taxon>
        <taxon>Pseudomonadati</taxon>
        <taxon>Pseudomonadota</taxon>
        <taxon>Alphaproteobacteria</taxon>
        <taxon>Hyphomicrobiales</taxon>
        <taxon>Hyphomicrobiaceae</taxon>
        <taxon>Hyphomicrobium</taxon>
    </lineage>
</organism>
<dbReference type="PROSITE" id="PS50222">
    <property type="entry name" value="EF_HAND_2"/>
    <property type="match status" value="1"/>
</dbReference>
<dbReference type="Gene3D" id="1.10.238.10">
    <property type="entry name" value="EF-hand"/>
    <property type="match status" value="1"/>
</dbReference>
<dbReference type="Pfam" id="PF13202">
    <property type="entry name" value="EF-hand_5"/>
    <property type="match status" value="1"/>
</dbReference>